<evidence type="ECO:0000313" key="4">
    <source>
        <dbReference type="Proteomes" id="UP000028945"/>
    </source>
</evidence>
<evidence type="ECO:0000313" key="3">
    <source>
        <dbReference type="EMBL" id="AIL32730.1"/>
    </source>
</evidence>
<name>A0A077DD27_9BURK</name>
<dbReference type="Pfam" id="PF13635">
    <property type="entry name" value="DUF4143"/>
    <property type="match status" value="1"/>
</dbReference>
<dbReference type="OrthoDB" id="9801684at2"/>
<dbReference type="eggNOG" id="COG1373">
    <property type="taxonomic scope" value="Bacteria"/>
</dbReference>
<sequence length="402" mass="47012">MINRPNYLKKIKLFINMPVIKVITGIRRSGKSTVIKILQKELLKQGVAEHQIIYINFESFVFADVKTADKLYTLVKEKVQTTEKYYLLLDEIQEVVEWEKAVNAFMVDFNLDLYITGSNSHLLSSELATYLAGRYVEIPIFTLSYQEFLDFKASYTEQTVQNFNTLFDEYLHKGGFPMVHTADYDSETVYKIVQDIYASVTLRDTVQRHKIRDVELLERIVKYAFDNIGNTFSGKNVADYFKSQQRKVDLNTVYNYLKALESAFILHRVERFDIKGKEILKTQEKFYLGDVSLLYAKMGFRTSLIAGILENLVYLELKRRGYQVYIGKLGNKEIDFIAEKQNEKIYVQVAYKLESEETVKREFSPLQSIADNYPKYVVTMDELWQENVEGVMHQHIRDFLLG</sequence>
<reference evidence="3 4" key="1">
    <citation type="journal article" date="2014" name="BMC Genomics">
        <title>A genomic perspective on a new bacterial genus and species from the Alcaligenaceae family, Basilea psittacipulmonis.</title>
        <authorList>
            <person name="Whiteson K.L."/>
            <person name="Hernandez D."/>
            <person name="Lazarevic V."/>
            <person name="Gaia N."/>
            <person name="Farinelli L."/>
            <person name="Francois P."/>
            <person name="Pilo P."/>
            <person name="Frey J."/>
            <person name="Schrenzel J."/>
        </authorList>
    </citation>
    <scope>NUCLEOTIDE SEQUENCE [LARGE SCALE GENOMIC DNA]</scope>
    <source>
        <strain evidence="3 4">DSM 24701</strain>
    </source>
</reference>
<dbReference type="HOGENOM" id="CLU_041527_1_1_4"/>
<feature type="domain" description="AAA" evidence="1">
    <location>
        <begin position="20"/>
        <end position="149"/>
    </location>
</feature>
<dbReference type="PANTHER" id="PTHR33295">
    <property type="entry name" value="ATPASE"/>
    <property type="match status" value="1"/>
</dbReference>
<dbReference type="AlphaFoldDB" id="A0A077DD27"/>
<accession>A0A077DD27</accession>
<evidence type="ECO:0000259" key="2">
    <source>
        <dbReference type="Pfam" id="PF13635"/>
    </source>
</evidence>
<gene>
    <name evidence="3" type="ORF">IX83_04895</name>
</gene>
<organism evidence="3 4">
    <name type="scientific">Basilea psittacipulmonis DSM 24701</name>
    <dbReference type="NCBI Taxonomy" id="1072685"/>
    <lineage>
        <taxon>Bacteria</taxon>
        <taxon>Pseudomonadati</taxon>
        <taxon>Pseudomonadota</taxon>
        <taxon>Betaproteobacteria</taxon>
        <taxon>Burkholderiales</taxon>
        <taxon>Alcaligenaceae</taxon>
        <taxon>Basilea</taxon>
    </lineage>
</organism>
<dbReference type="EMBL" id="CP009238">
    <property type="protein sequence ID" value="AIL32730.1"/>
    <property type="molecule type" value="Genomic_DNA"/>
</dbReference>
<proteinExistence type="predicted"/>
<keyword evidence="4" id="KW-1185">Reference proteome</keyword>
<dbReference type="STRING" id="1072685.IX83_04895"/>
<dbReference type="PANTHER" id="PTHR33295:SF20">
    <property type="entry name" value="ATPASE"/>
    <property type="match status" value="1"/>
</dbReference>
<dbReference type="SUPFAM" id="SSF52540">
    <property type="entry name" value="P-loop containing nucleoside triphosphate hydrolases"/>
    <property type="match status" value="1"/>
</dbReference>
<dbReference type="InterPro" id="IPR036388">
    <property type="entry name" value="WH-like_DNA-bd_sf"/>
</dbReference>
<dbReference type="Gene3D" id="3.40.50.300">
    <property type="entry name" value="P-loop containing nucleotide triphosphate hydrolases"/>
    <property type="match status" value="1"/>
</dbReference>
<protein>
    <submittedName>
        <fullName evidence="3">ATPase</fullName>
    </submittedName>
</protein>
<dbReference type="InterPro" id="IPR041682">
    <property type="entry name" value="AAA_14"/>
</dbReference>
<dbReference type="Gene3D" id="1.10.10.10">
    <property type="entry name" value="Winged helix-like DNA-binding domain superfamily/Winged helix DNA-binding domain"/>
    <property type="match status" value="1"/>
</dbReference>
<dbReference type="InterPro" id="IPR027417">
    <property type="entry name" value="P-loop_NTPase"/>
</dbReference>
<dbReference type="KEGG" id="bpsi:IX83_04895"/>
<evidence type="ECO:0000259" key="1">
    <source>
        <dbReference type="Pfam" id="PF13173"/>
    </source>
</evidence>
<feature type="domain" description="DUF4143" evidence="2">
    <location>
        <begin position="203"/>
        <end position="351"/>
    </location>
</feature>
<dbReference type="Pfam" id="PF13173">
    <property type="entry name" value="AAA_14"/>
    <property type="match status" value="1"/>
</dbReference>
<dbReference type="Proteomes" id="UP000028945">
    <property type="component" value="Chromosome"/>
</dbReference>
<dbReference type="InterPro" id="IPR025420">
    <property type="entry name" value="DUF4143"/>
</dbReference>
<dbReference type="RefSeq" id="WP_038499774.1">
    <property type="nucleotide sequence ID" value="NZ_AFWK01000017.1"/>
</dbReference>